<dbReference type="EMBL" id="QXQB01000007">
    <property type="protein sequence ID" value="RJX37010.1"/>
    <property type="molecule type" value="Genomic_DNA"/>
</dbReference>
<evidence type="ECO:0000313" key="3">
    <source>
        <dbReference type="Proteomes" id="UP000267798"/>
    </source>
</evidence>
<organism evidence="2 3">
    <name type="scientific">Paenibacillus pinisoli</name>
    <dbReference type="NCBI Taxonomy" id="1276110"/>
    <lineage>
        <taxon>Bacteria</taxon>
        <taxon>Bacillati</taxon>
        <taxon>Bacillota</taxon>
        <taxon>Bacilli</taxon>
        <taxon>Bacillales</taxon>
        <taxon>Paenibacillaceae</taxon>
        <taxon>Paenibacillus</taxon>
    </lineage>
</organism>
<accession>A0A3A6PB46</accession>
<reference evidence="2 3" key="1">
    <citation type="submission" date="2018-09" db="EMBL/GenBank/DDBJ databases">
        <title>Paenibacillus aracenensis nov. sp. isolated from a cave in southern Spain.</title>
        <authorList>
            <person name="Jurado V."/>
            <person name="Gutierrez-Patricio S."/>
            <person name="Gonzalez-Pimentel J.L."/>
            <person name="Miller A.Z."/>
            <person name="Laiz L."/>
            <person name="Saiz-Jimenez C."/>
        </authorList>
    </citation>
    <scope>NUCLEOTIDE SEQUENCE [LARGE SCALE GENOMIC DNA]</scope>
    <source>
        <strain evidence="2 3">JCM 19203</strain>
    </source>
</reference>
<keyword evidence="1" id="KW-0472">Membrane</keyword>
<feature type="transmembrane region" description="Helical" evidence="1">
    <location>
        <begin position="33"/>
        <end position="55"/>
    </location>
</feature>
<dbReference type="Proteomes" id="UP000267798">
    <property type="component" value="Unassembled WGS sequence"/>
</dbReference>
<keyword evidence="3" id="KW-1185">Reference proteome</keyword>
<keyword evidence="1" id="KW-1133">Transmembrane helix</keyword>
<comment type="caution">
    <text evidence="2">The sequence shown here is derived from an EMBL/GenBank/DDBJ whole genome shotgun (WGS) entry which is preliminary data.</text>
</comment>
<sequence length="80" mass="8808">MDNMIGDNIPFVKGYFGLLTRRFLYNSNVFARIVGQVDGFLTMPFFILVDLIAAFRNGSALGIRLTISLKPAVSNCACSD</sequence>
<keyword evidence="1" id="KW-0812">Transmembrane</keyword>
<name>A0A3A6PB46_9BACL</name>
<evidence type="ECO:0000256" key="1">
    <source>
        <dbReference type="SAM" id="Phobius"/>
    </source>
</evidence>
<evidence type="ECO:0000313" key="2">
    <source>
        <dbReference type="EMBL" id="RJX37010.1"/>
    </source>
</evidence>
<gene>
    <name evidence="2" type="ORF">D3P09_24150</name>
</gene>
<proteinExistence type="predicted"/>
<dbReference type="AlphaFoldDB" id="A0A3A6PB46"/>
<protein>
    <submittedName>
        <fullName evidence="2">Uncharacterized protein</fullName>
    </submittedName>
</protein>